<feature type="domain" description="HTH luxR-type" evidence="4">
    <location>
        <begin position="24"/>
        <end position="89"/>
    </location>
</feature>
<evidence type="ECO:0000256" key="2">
    <source>
        <dbReference type="ARBA" id="ARBA00023125"/>
    </source>
</evidence>
<dbReference type="GO" id="GO:0003677">
    <property type="term" value="F:DNA binding"/>
    <property type="evidence" value="ECO:0007669"/>
    <property type="project" value="UniProtKB-KW"/>
</dbReference>
<dbReference type="GO" id="GO:0006355">
    <property type="term" value="P:regulation of DNA-templated transcription"/>
    <property type="evidence" value="ECO:0007669"/>
    <property type="project" value="InterPro"/>
</dbReference>
<dbReference type="SUPFAM" id="SSF46894">
    <property type="entry name" value="C-terminal effector domain of the bipartite response regulators"/>
    <property type="match status" value="1"/>
</dbReference>
<dbReference type="OrthoDB" id="9774661at2"/>
<dbReference type="InterPro" id="IPR036388">
    <property type="entry name" value="WH-like_DNA-bd_sf"/>
</dbReference>
<dbReference type="SMART" id="SM00421">
    <property type="entry name" value="HTH_LUXR"/>
    <property type="match status" value="1"/>
</dbReference>
<keyword evidence="2" id="KW-0238">DNA-binding</keyword>
<dbReference type="Proteomes" id="UP000431485">
    <property type="component" value="Unassembled WGS sequence"/>
</dbReference>
<dbReference type="PANTHER" id="PTHR44688">
    <property type="entry name" value="DNA-BINDING TRANSCRIPTIONAL ACTIVATOR DEVR_DOSR"/>
    <property type="match status" value="1"/>
</dbReference>
<evidence type="ECO:0000313" key="6">
    <source>
        <dbReference type="Proteomes" id="UP000431485"/>
    </source>
</evidence>
<dbReference type="EMBL" id="WLYI01000011">
    <property type="protein sequence ID" value="MTD19540.1"/>
    <property type="molecule type" value="Genomic_DNA"/>
</dbReference>
<dbReference type="InterPro" id="IPR000792">
    <property type="entry name" value="Tscrpt_reg_LuxR_C"/>
</dbReference>
<dbReference type="RefSeq" id="WP_154743258.1">
    <property type="nucleotide sequence ID" value="NZ_JBHSTG010000042.1"/>
</dbReference>
<evidence type="ECO:0000256" key="1">
    <source>
        <dbReference type="ARBA" id="ARBA00023015"/>
    </source>
</evidence>
<dbReference type="AlphaFoldDB" id="A0A7X2RT45"/>
<dbReference type="CDD" id="cd06170">
    <property type="entry name" value="LuxR_C_like"/>
    <property type="match status" value="1"/>
</dbReference>
<evidence type="ECO:0000259" key="4">
    <source>
        <dbReference type="PROSITE" id="PS50043"/>
    </source>
</evidence>
<dbReference type="PANTHER" id="PTHR44688:SF16">
    <property type="entry name" value="DNA-BINDING TRANSCRIPTIONAL ACTIVATOR DEVR_DOSR"/>
    <property type="match status" value="1"/>
</dbReference>
<keyword evidence="3" id="KW-0804">Transcription</keyword>
<dbReference type="InterPro" id="IPR016032">
    <property type="entry name" value="Sig_transdc_resp-reg_C-effctor"/>
</dbReference>
<proteinExistence type="predicted"/>
<keyword evidence="1" id="KW-0805">Transcription regulation</keyword>
<protein>
    <submittedName>
        <fullName evidence="5">LuxR family transcriptional regulator</fullName>
    </submittedName>
</protein>
<dbReference type="Gene3D" id="1.10.10.10">
    <property type="entry name" value="Winged helix-like DNA-binding domain superfamily/Winged helix DNA-binding domain"/>
    <property type="match status" value="1"/>
</dbReference>
<keyword evidence="6" id="KW-1185">Reference proteome</keyword>
<reference evidence="5 6" key="1">
    <citation type="submission" date="2019-11" db="EMBL/GenBank/DDBJ databases">
        <title>Pseudmonas karstica sp. nov. and Pseudomonas spelaei sp. nov. from caves.</title>
        <authorList>
            <person name="Zeman M."/>
        </authorList>
    </citation>
    <scope>NUCLEOTIDE SEQUENCE [LARGE SCALE GENOMIC DNA]</scope>
    <source>
        <strain evidence="5 6">CCM 7891</strain>
    </source>
</reference>
<organism evidence="5 6">
    <name type="scientific">Pseudomonas karstica</name>
    <dbReference type="NCBI Taxonomy" id="1055468"/>
    <lineage>
        <taxon>Bacteria</taxon>
        <taxon>Pseudomonadati</taxon>
        <taxon>Pseudomonadota</taxon>
        <taxon>Gammaproteobacteria</taxon>
        <taxon>Pseudomonadales</taxon>
        <taxon>Pseudomonadaceae</taxon>
        <taxon>Pseudomonas</taxon>
    </lineage>
</organism>
<name>A0A7X2RT45_9PSED</name>
<dbReference type="Pfam" id="PF00196">
    <property type="entry name" value="GerE"/>
    <property type="match status" value="1"/>
</dbReference>
<evidence type="ECO:0000256" key="3">
    <source>
        <dbReference type="ARBA" id="ARBA00023163"/>
    </source>
</evidence>
<gene>
    <name evidence="5" type="ORF">GIR22_10375</name>
</gene>
<accession>A0A7X2RT45</accession>
<dbReference type="PRINTS" id="PR00038">
    <property type="entry name" value="HTHLUXR"/>
</dbReference>
<comment type="caution">
    <text evidence="5">The sequence shown here is derived from an EMBL/GenBank/DDBJ whole genome shotgun (WGS) entry which is preliminary data.</text>
</comment>
<dbReference type="PROSITE" id="PS50043">
    <property type="entry name" value="HTH_LUXR_2"/>
    <property type="match status" value="1"/>
</dbReference>
<sequence length="92" mass="10254">MNASSLPNEVPVNRPPHVRKPLRTTLVGKPLSFKELEILRWAVKGKTVWEISQIRAVSPATVKFHLSNIYGKLQVGNRVQAVAEAVKRGLCK</sequence>
<evidence type="ECO:0000313" key="5">
    <source>
        <dbReference type="EMBL" id="MTD19540.1"/>
    </source>
</evidence>